<protein>
    <submittedName>
        <fullName evidence="1">Uncharacterized protein</fullName>
    </submittedName>
</protein>
<gene>
    <name evidence="1" type="ORF">EII21_08730</name>
</gene>
<comment type="caution">
    <text evidence="1">The sequence shown here is derived from an EMBL/GenBank/DDBJ whole genome shotgun (WGS) entry which is preliminary data.</text>
</comment>
<dbReference type="PROSITE" id="PS51257">
    <property type="entry name" value="PROKAR_LIPOPROTEIN"/>
    <property type="match status" value="1"/>
</dbReference>
<organism evidence="1 2">
    <name type="scientific">Conchiformibius steedae</name>
    <dbReference type="NCBI Taxonomy" id="153493"/>
    <lineage>
        <taxon>Bacteria</taxon>
        <taxon>Pseudomonadati</taxon>
        <taxon>Pseudomonadota</taxon>
        <taxon>Betaproteobacteria</taxon>
        <taxon>Neisseriales</taxon>
        <taxon>Neisseriaceae</taxon>
        <taxon>Conchiformibius</taxon>
    </lineage>
</organism>
<keyword evidence="2" id="KW-1185">Reference proteome</keyword>
<evidence type="ECO:0000313" key="2">
    <source>
        <dbReference type="Proteomes" id="UP000269923"/>
    </source>
</evidence>
<proteinExistence type="predicted"/>
<name>A0A3P2A3A7_9NEIS</name>
<accession>A0A3P2A3A7</accession>
<dbReference type="RefSeq" id="WP_124795675.1">
    <property type="nucleotide sequence ID" value="NZ_CP059563.1"/>
</dbReference>
<dbReference type="Proteomes" id="UP000269923">
    <property type="component" value="Unassembled WGS sequence"/>
</dbReference>
<dbReference type="EMBL" id="RQYC01000015">
    <property type="protein sequence ID" value="RRD89465.1"/>
    <property type="molecule type" value="Genomic_DNA"/>
</dbReference>
<evidence type="ECO:0000313" key="1">
    <source>
        <dbReference type="EMBL" id="RRD89465.1"/>
    </source>
</evidence>
<sequence>MNKQFVLCTAAGFALSACSLLPIYQQPPQQGANAPRVYDEADARRAADILNRNHARTTVYAPKVKPQSKNQSKTAGVHSDHMPLVLAAERYAVGKARNVLTQGRVMALFHKEVVRGGCWDYLDTVFTRAGVPRQARKTVYKGASPKGPYAHPDQLRVGDWIYHINHSYKNIQHSGMFIGWVDKERRLGLTLSYAGEGRKDPARYKVYDLSSVYNIMRAE</sequence>
<reference evidence="1 2" key="1">
    <citation type="submission" date="2018-11" db="EMBL/GenBank/DDBJ databases">
        <title>Genomes From Bacteria Associated with the Canine Oral Cavity: a Test Case for Automated Genome-Based Taxonomic Assignment.</title>
        <authorList>
            <person name="Coil D.A."/>
            <person name="Jospin G."/>
            <person name="Darling A.E."/>
            <person name="Wallis C."/>
            <person name="Davis I.J."/>
            <person name="Harris S."/>
            <person name="Eisen J.A."/>
            <person name="Holcombe L.J."/>
            <person name="O'Flynn C."/>
        </authorList>
    </citation>
    <scope>NUCLEOTIDE SEQUENCE [LARGE SCALE GENOMIC DNA]</scope>
    <source>
        <strain evidence="1 2">COT-280</strain>
    </source>
</reference>
<dbReference type="OrthoDB" id="8611882at2"/>
<dbReference type="AlphaFoldDB" id="A0A3P2A3A7"/>